<dbReference type="Pfam" id="PF14975">
    <property type="entry name" value="DUF4512"/>
    <property type="match status" value="1"/>
</dbReference>
<dbReference type="PANTHER" id="PTHR24379:SF121">
    <property type="entry name" value="C2H2-TYPE DOMAIN-CONTAINING PROTEIN"/>
    <property type="match status" value="1"/>
</dbReference>
<dbReference type="GO" id="GO:0005694">
    <property type="term" value="C:chromosome"/>
    <property type="evidence" value="ECO:0007669"/>
    <property type="project" value="UniProtKB-ARBA"/>
</dbReference>
<feature type="compositionally biased region" description="Basic and acidic residues" evidence="8">
    <location>
        <begin position="264"/>
        <end position="273"/>
    </location>
</feature>
<feature type="compositionally biased region" description="Low complexity" evidence="8">
    <location>
        <begin position="782"/>
        <end position="793"/>
    </location>
</feature>
<dbReference type="PANTHER" id="PTHR24379">
    <property type="entry name" value="KRAB AND ZINC FINGER DOMAIN-CONTAINING"/>
    <property type="match status" value="1"/>
</dbReference>
<comment type="caution">
    <text evidence="10">The sequence shown here is derived from an EMBL/GenBank/DDBJ whole genome shotgun (WGS) entry which is preliminary data.</text>
</comment>
<dbReference type="PROSITE" id="PS00028">
    <property type="entry name" value="ZINC_FINGER_C2H2_1"/>
    <property type="match status" value="7"/>
</dbReference>
<evidence type="ECO:0000256" key="1">
    <source>
        <dbReference type="ARBA" id="ARBA00004123"/>
    </source>
</evidence>
<dbReference type="EMBL" id="CAJVCH010571625">
    <property type="protein sequence ID" value="CAG7838013.1"/>
    <property type="molecule type" value="Genomic_DNA"/>
</dbReference>
<accession>A0A8J2LTX2</accession>
<protein>
    <recommendedName>
        <fullName evidence="9">C2H2-type domain-containing protein</fullName>
    </recommendedName>
</protein>
<comment type="subcellular location">
    <subcellularLocation>
        <location evidence="1">Nucleus</location>
    </subcellularLocation>
</comment>
<feature type="domain" description="C2H2-type" evidence="9">
    <location>
        <begin position="569"/>
        <end position="596"/>
    </location>
</feature>
<dbReference type="GO" id="GO:0008270">
    <property type="term" value="F:zinc ion binding"/>
    <property type="evidence" value="ECO:0007669"/>
    <property type="project" value="UniProtKB-KW"/>
</dbReference>
<name>A0A8J2LTX2_9HEXA</name>
<keyword evidence="3" id="KW-0677">Repeat</keyword>
<dbReference type="AlphaFoldDB" id="A0A8J2LTX2"/>
<dbReference type="InterPro" id="IPR013087">
    <property type="entry name" value="Znf_C2H2_type"/>
</dbReference>
<organism evidence="10 11">
    <name type="scientific">Allacma fusca</name>
    <dbReference type="NCBI Taxonomy" id="39272"/>
    <lineage>
        <taxon>Eukaryota</taxon>
        <taxon>Metazoa</taxon>
        <taxon>Ecdysozoa</taxon>
        <taxon>Arthropoda</taxon>
        <taxon>Hexapoda</taxon>
        <taxon>Collembola</taxon>
        <taxon>Symphypleona</taxon>
        <taxon>Sminthuridae</taxon>
        <taxon>Allacma</taxon>
    </lineage>
</organism>
<dbReference type="GO" id="GO:0045893">
    <property type="term" value="P:positive regulation of DNA-templated transcription"/>
    <property type="evidence" value="ECO:0007669"/>
    <property type="project" value="UniProtKB-ARBA"/>
</dbReference>
<reference evidence="10" key="1">
    <citation type="submission" date="2021-06" db="EMBL/GenBank/DDBJ databases">
        <authorList>
            <person name="Hodson N. C."/>
            <person name="Mongue J. A."/>
            <person name="Jaron S. K."/>
        </authorList>
    </citation>
    <scope>NUCLEOTIDE SEQUENCE</scope>
</reference>
<dbReference type="FunFam" id="3.30.160.60:FF:000145">
    <property type="entry name" value="Zinc finger protein 574"/>
    <property type="match status" value="1"/>
</dbReference>
<keyword evidence="2" id="KW-0479">Metal-binding</keyword>
<evidence type="ECO:0000313" key="10">
    <source>
        <dbReference type="EMBL" id="CAG7838013.1"/>
    </source>
</evidence>
<evidence type="ECO:0000256" key="8">
    <source>
        <dbReference type="SAM" id="MobiDB-lite"/>
    </source>
</evidence>
<proteinExistence type="predicted"/>
<evidence type="ECO:0000256" key="7">
    <source>
        <dbReference type="PROSITE-ProRule" id="PRU00042"/>
    </source>
</evidence>
<dbReference type="OrthoDB" id="3565419at2759"/>
<dbReference type="PROSITE" id="PS50157">
    <property type="entry name" value="ZINC_FINGER_C2H2_2"/>
    <property type="match status" value="7"/>
</dbReference>
<dbReference type="GO" id="GO:0043565">
    <property type="term" value="F:sequence-specific DNA binding"/>
    <property type="evidence" value="ECO:0007669"/>
    <property type="project" value="UniProtKB-ARBA"/>
</dbReference>
<dbReference type="Proteomes" id="UP000708208">
    <property type="component" value="Unassembled WGS sequence"/>
</dbReference>
<feature type="domain" description="C2H2-type" evidence="9">
    <location>
        <begin position="541"/>
        <end position="569"/>
    </location>
</feature>
<evidence type="ECO:0000256" key="4">
    <source>
        <dbReference type="ARBA" id="ARBA00022771"/>
    </source>
</evidence>
<dbReference type="InterPro" id="IPR026776">
    <property type="entry name" value="UPF0729_C18orf32-like"/>
</dbReference>
<dbReference type="FunFam" id="3.30.160.60:FF:001732">
    <property type="entry name" value="Zgc:162936"/>
    <property type="match status" value="1"/>
</dbReference>
<feature type="domain" description="C2H2-type" evidence="9">
    <location>
        <begin position="742"/>
        <end position="769"/>
    </location>
</feature>
<feature type="region of interest" description="Disordered" evidence="8">
    <location>
        <begin position="228"/>
        <end position="273"/>
    </location>
</feature>
<dbReference type="Pfam" id="PF00096">
    <property type="entry name" value="zf-C2H2"/>
    <property type="match status" value="2"/>
</dbReference>
<feature type="region of interest" description="Disordered" evidence="8">
    <location>
        <begin position="763"/>
        <end position="793"/>
    </location>
</feature>
<sequence length="979" mass="111166">YSLGKIVGGTNVVTRGDSDTDTVARTIVTRDHPWKGLSYHPISSVYIGGKMLNMNEQELQAAYSMEASNHHQNQQMLQSEQQAVHQVQLMTDHQHADTLDDGSSAGIPLHSVHEQLSQHTITHTIQLHSTPTHLVEILVSSTPSHLTDLPAHNSLAQDLDLQPSLNTANNEIVVVTHEMNGIDDRQHSDNGLVTVVPIMNGEDLRDEADLTDSEHKLIVALEEDKTDDDSFSSKMIDGKKSHDLRPRRKAVQSKQTSYSFDSSDSIKEEDGQHEEDINAMVDSVVEGSSSNQVDELELSESDDGESAEVRKCVVCLRQRKFTEDIYDSQKQVFYHVDVLLAHLNIQVKKPPKNAKSAKGLLNTGICTECMDHLQRWHIFNCAIGKRHESAADPNNDKFINDPIPYECFEARVYRNYKKMSKVKEVFLGATHAHFARRHLTEKDWDFFCDHLFHSNSVKSEKSRELERFLTSREKLSNLFCTKCGKLIPNGKRGYTKHMQSEHNEIPVMYPCDICGLMFPEKDMTASTEDYYPHWISHFYFNKCDDCGKRFPTKRALGQHRHAVHKNRQVKCEKCGKVLANKMSLDLHLLRHLPENEKKKYMIKCKVCKKKIAQWNLKSHMATHNDERPWKCDHCEATFKMKGALVSHRDVVHFNLKNHVCSICNEAFKSASSLRGHVRRHEGRKDYKCDVCLKEYYTYSALKGHKVVHQTARDFICEICGKAFKKKKALEEHGTIHTGEKPHQCPICGREIRVKSNLYKHMKIHKKNPNNSTNSVTSRRRNPATAPANPIPTSISTSNIVETLNVNMNNMIPVNDESMSSASVANVDVNDQSILSNNSVQNVPQSAQTMQAQATFLSPHFTNHNQTTTVVHTIGMPHQDLISVPAPVISKMVCIPCIVIPALLFIWHKWLQPVVLKFWNPFGVEAPKEDTWYEARQAKLNQGLINDATDSFFKCPMKPVASKVEEEGEKNAEEIHSKID</sequence>
<keyword evidence="5" id="KW-0862">Zinc</keyword>
<evidence type="ECO:0000259" key="9">
    <source>
        <dbReference type="PROSITE" id="PS50157"/>
    </source>
</evidence>
<feature type="non-terminal residue" evidence="10">
    <location>
        <position position="1"/>
    </location>
</feature>
<keyword evidence="6" id="KW-0539">Nucleus</keyword>
<feature type="domain" description="C2H2-type" evidence="9">
    <location>
        <begin position="686"/>
        <end position="713"/>
    </location>
</feature>
<evidence type="ECO:0000256" key="5">
    <source>
        <dbReference type="ARBA" id="ARBA00022833"/>
    </source>
</evidence>
<gene>
    <name evidence="10" type="ORF">AFUS01_LOCUS47035</name>
</gene>
<evidence type="ECO:0000313" key="11">
    <source>
        <dbReference type="Proteomes" id="UP000708208"/>
    </source>
</evidence>
<evidence type="ECO:0000256" key="2">
    <source>
        <dbReference type="ARBA" id="ARBA00022723"/>
    </source>
</evidence>
<evidence type="ECO:0000256" key="6">
    <source>
        <dbReference type="ARBA" id="ARBA00023242"/>
    </source>
</evidence>
<keyword evidence="4 7" id="KW-0863">Zinc-finger</keyword>
<feature type="domain" description="C2H2-type" evidence="9">
    <location>
        <begin position="629"/>
        <end position="657"/>
    </location>
</feature>
<keyword evidence="11" id="KW-1185">Reference proteome</keyword>
<dbReference type="Pfam" id="PF13912">
    <property type="entry name" value="zf-C2H2_6"/>
    <property type="match status" value="3"/>
</dbReference>
<dbReference type="GO" id="GO:0005634">
    <property type="term" value="C:nucleus"/>
    <property type="evidence" value="ECO:0007669"/>
    <property type="project" value="UniProtKB-SubCell"/>
</dbReference>
<feature type="compositionally biased region" description="Polar residues" evidence="8">
    <location>
        <begin position="252"/>
        <end position="263"/>
    </location>
</feature>
<evidence type="ECO:0000256" key="3">
    <source>
        <dbReference type="ARBA" id="ARBA00022737"/>
    </source>
</evidence>
<dbReference type="SMART" id="SM00355">
    <property type="entry name" value="ZnF_C2H2"/>
    <property type="match status" value="10"/>
</dbReference>
<feature type="domain" description="C2H2-type" evidence="9">
    <location>
        <begin position="658"/>
        <end position="685"/>
    </location>
</feature>
<feature type="domain" description="C2H2-type" evidence="9">
    <location>
        <begin position="714"/>
        <end position="741"/>
    </location>
</feature>